<keyword evidence="2" id="KW-1133">Transmembrane helix</keyword>
<feature type="region of interest" description="Disordered" evidence="1">
    <location>
        <begin position="560"/>
        <end position="609"/>
    </location>
</feature>
<evidence type="ECO:0000313" key="4">
    <source>
        <dbReference type="EMBL" id="GMH49909.1"/>
    </source>
</evidence>
<sequence>MLTLLILLVTVVCAAKTPNAPVFKRPKYFFVFGERRSGASYLSELIRSNVSPHDLVDCYILTHDVDSERSKHGPLHHEMHSAARRPDTHDLPNLDSSKPPTFPREALVSRKSLEMMQCPVEETLFIFVTKNPYSWVNSMTSRSYNNAAPRRTTIRTVTNSRWSNDYENYRGGILEMRYDKIKAGLKLKDMSGVRHFQHVKYEDFLENARNSLTDLLQKSDIPQSRDYKGVYYATRGEKNTDKGLVKADHVGQKFKKFTHYVEEKFLDLYDVKLMDEVTGKMNVELESRVGYKVPPEGFHKSKEKLIKLPEGFFGKLSHFGFSVVWWIVFPLTIILACLTPVAVWLAHSSEAKEVVERGDGVTVEVEEERRRRLNEANNTGWGRGVLQEGWFEAVDVDSGRPYYFHRATRQVSWEKPMVRATPQTKERHKKTDEFDEVAFNDALFAVSSEKARDKLSLNATKEQKDQLTAEISADLRRRYIKNALKQQREAEAAGAGGVGGGGGWVDYGNGGSGGGGGGVGGLNLNSFQQQQQQQQQHQQQAMYQQQQHQQQAMYQQQPQQQQQQYQQQQQQQQQQQHQQQQQQQQGFYEQEMPSVYLGGEQQRPADINDEDWEYVKSQDMMMHGVS</sequence>
<feature type="compositionally biased region" description="Low complexity" evidence="1">
    <location>
        <begin position="560"/>
        <end position="585"/>
    </location>
</feature>
<accession>A0A9W7DN94</accession>
<name>A0A9W7DN94_9STRA</name>
<keyword evidence="5" id="KW-1185">Reference proteome</keyword>
<dbReference type="AlphaFoldDB" id="A0A9W7DN94"/>
<feature type="compositionally biased region" description="Low complexity" evidence="1">
    <location>
        <begin position="528"/>
        <end position="541"/>
    </location>
</feature>
<feature type="compositionally biased region" description="Basic and acidic residues" evidence="1">
    <location>
        <begin position="70"/>
        <end position="92"/>
    </location>
</feature>
<reference evidence="5" key="1">
    <citation type="journal article" date="2023" name="Commun. Biol.">
        <title>Genome analysis of Parmales, the sister group of diatoms, reveals the evolutionary specialization of diatoms from phago-mixotrophs to photoautotrophs.</title>
        <authorList>
            <person name="Ban H."/>
            <person name="Sato S."/>
            <person name="Yoshikawa S."/>
            <person name="Yamada K."/>
            <person name="Nakamura Y."/>
            <person name="Ichinomiya M."/>
            <person name="Sato N."/>
            <person name="Blanc-Mathieu R."/>
            <person name="Endo H."/>
            <person name="Kuwata A."/>
            <person name="Ogata H."/>
        </authorList>
    </citation>
    <scope>NUCLEOTIDE SEQUENCE [LARGE SCALE GENOMIC DNA]</scope>
    <source>
        <strain evidence="5">NIES 3700</strain>
    </source>
</reference>
<dbReference type="Gene3D" id="2.20.70.10">
    <property type="match status" value="1"/>
</dbReference>
<evidence type="ECO:0000256" key="1">
    <source>
        <dbReference type="SAM" id="MobiDB-lite"/>
    </source>
</evidence>
<evidence type="ECO:0000313" key="5">
    <source>
        <dbReference type="Proteomes" id="UP001165122"/>
    </source>
</evidence>
<dbReference type="Pfam" id="PF00397">
    <property type="entry name" value="WW"/>
    <property type="match status" value="1"/>
</dbReference>
<keyword evidence="2" id="KW-0812">Transmembrane</keyword>
<dbReference type="SUPFAM" id="SSF51045">
    <property type="entry name" value="WW domain"/>
    <property type="match status" value="1"/>
</dbReference>
<evidence type="ECO:0000256" key="2">
    <source>
        <dbReference type="SAM" id="Phobius"/>
    </source>
</evidence>
<comment type="caution">
    <text evidence="4">The sequence shown here is derived from an EMBL/GenBank/DDBJ whole genome shotgun (WGS) entry which is preliminary data.</text>
</comment>
<dbReference type="EMBL" id="BRXW01000392">
    <property type="protein sequence ID" value="GMH49909.1"/>
    <property type="molecule type" value="Genomic_DNA"/>
</dbReference>
<evidence type="ECO:0000259" key="3">
    <source>
        <dbReference type="PROSITE" id="PS50020"/>
    </source>
</evidence>
<proteinExistence type="predicted"/>
<dbReference type="SMART" id="SM00456">
    <property type="entry name" value="WW"/>
    <property type="match status" value="1"/>
</dbReference>
<dbReference type="OrthoDB" id="193787at2759"/>
<dbReference type="SUPFAM" id="SSF52540">
    <property type="entry name" value="P-loop containing nucleoside triphosphate hydrolases"/>
    <property type="match status" value="1"/>
</dbReference>
<feature type="domain" description="WW" evidence="3">
    <location>
        <begin position="384"/>
        <end position="418"/>
    </location>
</feature>
<dbReference type="InterPro" id="IPR027417">
    <property type="entry name" value="P-loop_NTPase"/>
</dbReference>
<feature type="region of interest" description="Disordered" evidence="1">
    <location>
        <begin position="70"/>
        <end position="102"/>
    </location>
</feature>
<dbReference type="InterPro" id="IPR036020">
    <property type="entry name" value="WW_dom_sf"/>
</dbReference>
<feature type="region of interest" description="Disordered" evidence="1">
    <location>
        <begin position="509"/>
        <end position="541"/>
    </location>
</feature>
<dbReference type="InterPro" id="IPR001202">
    <property type="entry name" value="WW_dom"/>
</dbReference>
<dbReference type="Gene3D" id="3.40.50.300">
    <property type="entry name" value="P-loop containing nucleotide triphosphate hydrolases"/>
    <property type="match status" value="1"/>
</dbReference>
<feature type="compositionally biased region" description="Gly residues" evidence="1">
    <location>
        <begin position="509"/>
        <end position="521"/>
    </location>
</feature>
<dbReference type="PANTHER" id="PTHR24258:SF116">
    <property type="entry name" value="FI16631P1-RELATED"/>
    <property type="match status" value="1"/>
</dbReference>
<dbReference type="Proteomes" id="UP001165122">
    <property type="component" value="Unassembled WGS sequence"/>
</dbReference>
<organism evidence="4 5">
    <name type="scientific">Triparma laevis f. longispina</name>
    <dbReference type="NCBI Taxonomy" id="1714387"/>
    <lineage>
        <taxon>Eukaryota</taxon>
        <taxon>Sar</taxon>
        <taxon>Stramenopiles</taxon>
        <taxon>Ochrophyta</taxon>
        <taxon>Bolidophyceae</taxon>
        <taxon>Parmales</taxon>
        <taxon>Triparmaceae</taxon>
        <taxon>Triparma</taxon>
    </lineage>
</organism>
<keyword evidence="2" id="KW-0472">Membrane</keyword>
<protein>
    <recommendedName>
        <fullName evidence="3">WW domain-containing protein</fullName>
    </recommendedName>
</protein>
<dbReference type="PROSITE" id="PS50020">
    <property type="entry name" value="WW_DOMAIN_2"/>
    <property type="match status" value="1"/>
</dbReference>
<dbReference type="PANTHER" id="PTHR24258">
    <property type="entry name" value="SERINE PROTEASE-RELATED"/>
    <property type="match status" value="1"/>
</dbReference>
<dbReference type="CDD" id="cd00201">
    <property type="entry name" value="WW"/>
    <property type="match status" value="1"/>
</dbReference>
<feature type="transmembrane region" description="Helical" evidence="2">
    <location>
        <begin position="323"/>
        <end position="346"/>
    </location>
</feature>
<gene>
    <name evidence="4" type="ORF">TrLO_g5042</name>
</gene>